<dbReference type="Proteomes" id="UP000295212">
    <property type="component" value="Unassembled WGS sequence"/>
</dbReference>
<dbReference type="PANTHER" id="PTHR30433">
    <property type="entry name" value="CHEMOTAXIS PROTEIN MOTA"/>
    <property type="match status" value="1"/>
</dbReference>
<dbReference type="EMBL" id="SNZJ01000004">
    <property type="protein sequence ID" value="TDR56118.1"/>
    <property type="molecule type" value="Genomic_DNA"/>
</dbReference>
<feature type="region of interest" description="Disordered" evidence="7">
    <location>
        <begin position="253"/>
        <end position="284"/>
    </location>
</feature>
<keyword evidence="6" id="KW-0813">Transport</keyword>
<feature type="transmembrane region" description="Helical" evidence="8">
    <location>
        <begin position="149"/>
        <end position="170"/>
    </location>
</feature>
<dbReference type="OrthoDB" id="9806929at2"/>
<evidence type="ECO:0000256" key="2">
    <source>
        <dbReference type="ARBA" id="ARBA00022475"/>
    </source>
</evidence>
<dbReference type="PANTHER" id="PTHR30433:SF2">
    <property type="entry name" value="MOTILITY PROTEIN A"/>
    <property type="match status" value="1"/>
</dbReference>
<protein>
    <submittedName>
        <fullName evidence="10">Chemotaxis protein MotA</fullName>
    </submittedName>
</protein>
<keyword evidence="2" id="KW-1003">Cell membrane</keyword>
<dbReference type="AlphaFoldDB" id="A0A4R6ZU17"/>
<reference evidence="10 11" key="1">
    <citation type="submission" date="2019-03" db="EMBL/GenBank/DDBJ databases">
        <title>Genomic Encyclopedia of Type Strains, Phase III (KMG-III): the genomes of soil and plant-associated and newly described type strains.</title>
        <authorList>
            <person name="Whitman W."/>
        </authorList>
    </citation>
    <scope>NUCLEOTIDE SEQUENCE [LARGE SCALE GENOMIC DNA]</scope>
    <source>
        <strain evidence="10 11">CECT 5797</strain>
    </source>
</reference>
<evidence type="ECO:0000256" key="6">
    <source>
        <dbReference type="RuleBase" id="RU004057"/>
    </source>
</evidence>
<evidence type="ECO:0000313" key="11">
    <source>
        <dbReference type="Proteomes" id="UP000295212"/>
    </source>
</evidence>
<keyword evidence="6" id="KW-0653">Protein transport</keyword>
<dbReference type="RefSeq" id="WP_133635073.1">
    <property type="nucleotide sequence ID" value="NZ_SNZJ01000004.1"/>
</dbReference>
<evidence type="ECO:0000259" key="9">
    <source>
        <dbReference type="Pfam" id="PF01618"/>
    </source>
</evidence>
<dbReference type="GO" id="GO:0005886">
    <property type="term" value="C:plasma membrane"/>
    <property type="evidence" value="ECO:0007669"/>
    <property type="project" value="UniProtKB-SubCell"/>
</dbReference>
<dbReference type="GO" id="GO:0015031">
    <property type="term" value="P:protein transport"/>
    <property type="evidence" value="ECO:0007669"/>
    <property type="project" value="UniProtKB-KW"/>
</dbReference>
<evidence type="ECO:0000256" key="5">
    <source>
        <dbReference type="ARBA" id="ARBA00023136"/>
    </source>
</evidence>
<sequence length="284" mass="31194">MNPSTLIGIAASLLLLAGVLILSVDPAATFLNLPGLVIVLVGTLAAGFISYPLREVVRVTRLVALIFRHEHSQAEQDIQDLVHLARLWCSGDVRGVERMLASVPNPFLRTGVELLIANTPEHEILDLLHWRIARLKARERAEAQIFRTLALYAPAFGMLGTLVGLVNMLATLDTSDIGVIGGHMATALLSTFYGIVLANLILKPIAVKLERRTEERLILMNMILEGISMMSRRRLPAFIEETLRAFIVDHSDELSDAPDGLSRRPLTTKPEREPAHTPAESPNA</sequence>
<comment type="subcellular location">
    <subcellularLocation>
        <location evidence="1">Cell membrane</location>
        <topology evidence="1">Multi-pass membrane protein</topology>
    </subcellularLocation>
    <subcellularLocation>
        <location evidence="6">Membrane</location>
        <topology evidence="6">Multi-pass membrane protein</topology>
    </subcellularLocation>
</comment>
<dbReference type="InterPro" id="IPR047055">
    <property type="entry name" value="MotA-like"/>
</dbReference>
<gene>
    <name evidence="10" type="ORF">DFP85_10433</name>
</gene>
<evidence type="ECO:0000256" key="8">
    <source>
        <dbReference type="SAM" id="Phobius"/>
    </source>
</evidence>
<evidence type="ECO:0000313" key="10">
    <source>
        <dbReference type="EMBL" id="TDR56118.1"/>
    </source>
</evidence>
<evidence type="ECO:0000256" key="3">
    <source>
        <dbReference type="ARBA" id="ARBA00022692"/>
    </source>
</evidence>
<accession>A0A4R6ZU17</accession>
<evidence type="ECO:0000256" key="4">
    <source>
        <dbReference type="ARBA" id="ARBA00022989"/>
    </source>
</evidence>
<comment type="similarity">
    <text evidence="6">Belongs to the exbB/tolQ family.</text>
</comment>
<dbReference type="GO" id="GO:0071978">
    <property type="term" value="P:bacterial-type flagellum-dependent swarming motility"/>
    <property type="evidence" value="ECO:0007669"/>
    <property type="project" value="InterPro"/>
</dbReference>
<comment type="caution">
    <text evidence="10">The sequence shown here is derived from an EMBL/GenBank/DDBJ whole genome shotgun (WGS) entry which is preliminary data.</text>
</comment>
<dbReference type="Pfam" id="PF01618">
    <property type="entry name" value="MotA_ExbB"/>
    <property type="match status" value="1"/>
</dbReference>
<keyword evidence="3 8" id="KW-0812">Transmembrane</keyword>
<dbReference type="GO" id="GO:0006935">
    <property type="term" value="P:chemotaxis"/>
    <property type="evidence" value="ECO:0007669"/>
    <property type="project" value="InterPro"/>
</dbReference>
<feature type="transmembrane region" description="Helical" evidence="8">
    <location>
        <begin position="33"/>
        <end position="53"/>
    </location>
</feature>
<feature type="transmembrane region" description="Helical" evidence="8">
    <location>
        <begin position="182"/>
        <end position="202"/>
    </location>
</feature>
<keyword evidence="5 8" id="KW-0472">Membrane</keyword>
<evidence type="ECO:0000256" key="7">
    <source>
        <dbReference type="SAM" id="MobiDB-lite"/>
    </source>
</evidence>
<proteinExistence type="inferred from homology"/>
<keyword evidence="4 8" id="KW-1133">Transmembrane helix</keyword>
<name>A0A4R6ZU17_9GAMM</name>
<organism evidence="10 11">
    <name type="scientific">Halomonas ventosae</name>
    <dbReference type="NCBI Taxonomy" id="229007"/>
    <lineage>
        <taxon>Bacteria</taxon>
        <taxon>Pseudomonadati</taxon>
        <taxon>Pseudomonadota</taxon>
        <taxon>Gammaproteobacteria</taxon>
        <taxon>Oceanospirillales</taxon>
        <taxon>Halomonadaceae</taxon>
        <taxon>Halomonas</taxon>
    </lineage>
</organism>
<evidence type="ECO:0000256" key="1">
    <source>
        <dbReference type="ARBA" id="ARBA00004651"/>
    </source>
</evidence>
<feature type="domain" description="MotA/TolQ/ExbB proton channel" evidence="9">
    <location>
        <begin position="103"/>
        <end position="220"/>
    </location>
</feature>
<dbReference type="InterPro" id="IPR002898">
    <property type="entry name" value="MotA_ExbB_proton_chnl"/>
</dbReference>